<evidence type="ECO:0000313" key="3">
    <source>
        <dbReference type="Proteomes" id="UP000631421"/>
    </source>
</evidence>
<name>A0A926USJ8_9CYAN</name>
<reference evidence="2" key="1">
    <citation type="journal article" date="2015" name="ISME J.">
        <title>Draft Genome Sequence of Streptomyces incarnatus NRRL8089, which Produces the Nucleoside Antibiotic Sinefungin.</title>
        <authorList>
            <person name="Oshima K."/>
            <person name="Hattori M."/>
            <person name="Shimizu H."/>
            <person name="Fukuda K."/>
            <person name="Nemoto M."/>
            <person name="Inagaki K."/>
            <person name="Tamura T."/>
        </authorList>
    </citation>
    <scope>NUCLEOTIDE SEQUENCE</scope>
    <source>
        <strain evidence="2">FACHB-1277</strain>
    </source>
</reference>
<gene>
    <name evidence="2" type="ORF">H6F44_08105</name>
</gene>
<keyword evidence="3" id="KW-1185">Reference proteome</keyword>
<feature type="domain" description="DUF4351" evidence="1">
    <location>
        <begin position="5"/>
        <end position="50"/>
    </location>
</feature>
<accession>A0A926USJ8</accession>
<organism evidence="2 3">
    <name type="scientific">Pseudanabaena cinerea FACHB-1277</name>
    <dbReference type="NCBI Taxonomy" id="2949581"/>
    <lineage>
        <taxon>Bacteria</taxon>
        <taxon>Bacillati</taxon>
        <taxon>Cyanobacteriota</taxon>
        <taxon>Cyanophyceae</taxon>
        <taxon>Pseudanabaenales</taxon>
        <taxon>Pseudanabaenaceae</taxon>
        <taxon>Pseudanabaena</taxon>
        <taxon>Pseudanabaena cinerea</taxon>
    </lineage>
</organism>
<dbReference type="Proteomes" id="UP000631421">
    <property type="component" value="Unassembled WGS sequence"/>
</dbReference>
<proteinExistence type="predicted"/>
<evidence type="ECO:0000259" key="1">
    <source>
        <dbReference type="Pfam" id="PF14261"/>
    </source>
</evidence>
<dbReference type="AlphaFoldDB" id="A0A926USJ8"/>
<reference evidence="2" key="2">
    <citation type="submission" date="2020-08" db="EMBL/GenBank/DDBJ databases">
        <authorList>
            <person name="Chen M."/>
            <person name="Teng W."/>
            <person name="Zhao L."/>
            <person name="Hu C."/>
            <person name="Zhou Y."/>
            <person name="Han B."/>
            <person name="Song L."/>
            <person name="Shu W."/>
        </authorList>
    </citation>
    <scope>NUCLEOTIDE SEQUENCE</scope>
    <source>
        <strain evidence="2">FACHB-1277</strain>
    </source>
</reference>
<dbReference type="Pfam" id="PF14261">
    <property type="entry name" value="DUF4351"/>
    <property type="match status" value="1"/>
</dbReference>
<evidence type="ECO:0000313" key="2">
    <source>
        <dbReference type="EMBL" id="MBD2150083.1"/>
    </source>
</evidence>
<protein>
    <submittedName>
        <fullName evidence="2">DUF4351 domain-containing protein</fullName>
    </submittedName>
</protein>
<dbReference type="EMBL" id="JACJPY010000019">
    <property type="protein sequence ID" value="MBD2150083.1"/>
    <property type="molecule type" value="Genomic_DNA"/>
</dbReference>
<sequence length="56" mass="6451">MAFIKKLSRKLGTISDDIKILLQQLSPDRLDALSEALFDLENLADLHNWLKNIDEQ</sequence>
<comment type="caution">
    <text evidence="2">The sequence shown here is derived from an EMBL/GenBank/DDBJ whole genome shotgun (WGS) entry which is preliminary data.</text>
</comment>
<dbReference type="InterPro" id="IPR025587">
    <property type="entry name" value="DUF4351"/>
</dbReference>